<dbReference type="InterPro" id="IPR020472">
    <property type="entry name" value="WD40_PAC1"/>
</dbReference>
<dbReference type="Pfam" id="PF00400">
    <property type="entry name" value="WD40"/>
    <property type="match status" value="14"/>
</dbReference>
<gene>
    <name evidence="5" type="ORF">U14_04750</name>
</gene>
<feature type="repeat" description="WD" evidence="3">
    <location>
        <begin position="899"/>
        <end position="940"/>
    </location>
</feature>
<dbReference type="SUPFAM" id="SSF50978">
    <property type="entry name" value="WD40 repeat-like"/>
    <property type="match status" value="2"/>
</dbReference>
<dbReference type="GO" id="GO:0000398">
    <property type="term" value="P:mRNA splicing, via spliceosome"/>
    <property type="evidence" value="ECO:0007669"/>
    <property type="project" value="TreeGrafter"/>
</dbReference>
<dbReference type="InterPro" id="IPR027417">
    <property type="entry name" value="P-loop_NTPase"/>
</dbReference>
<feature type="repeat" description="WD" evidence="3">
    <location>
        <begin position="857"/>
        <end position="898"/>
    </location>
</feature>
<feature type="repeat" description="WD" evidence="3">
    <location>
        <begin position="1195"/>
        <end position="1236"/>
    </location>
</feature>
<dbReference type="PROSITE" id="PS50082">
    <property type="entry name" value="WD_REPEATS_2"/>
    <property type="match status" value="14"/>
</dbReference>
<feature type="repeat" description="WD" evidence="3">
    <location>
        <begin position="1321"/>
        <end position="1362"/>
    </location>
</feature>
<dbReference type="InterPro" id="IPR036322">
    <property type="entry name" value="WD40_repeat_dom_sf"/>
</dbReference>
<feature type="repeat" description="WD" evidence="3">
    <location>
        <begin position="1069"/>
        <end position="1110"/>
    </location>
</feature>
<protein>
    <submittedName>
        <fullName evidence="5">WD-40 repeat protein</fullName>
    </submittedName>
</protein>
<accession>A0A0S6W137</accession>
<dbReference type="PRINTS" id="PR00320">
    <property type="entry name" value="GPROTEINBRPT"/>
</dbReference>
<dbReference type="Gene3D" id="2.130.10.10">
    <property type="entry name" value="YVTN repeat-like/Quinoprotein amine dehydrogenase"/>
    <property type="match status" value="5"/>
</dbReference>
<proteinExistence type="predicted"/>
<evidence type="ECO:0000313" key="5">
    <source>
        <dbReference type="EMBL" id="GAK53485.1"/>
    </source>
</evidence>
<feature type="repeat" description="WD" evidence="3">
    <location>
        <begin position="1237"/>
        <end position="1278"/>
    </location>
</feature>
<dbReference type="HOGENOM" id="CLU_002352_0_0_0"/>
<feature type="repeat" description="WD" evidence="3">
    <location>
        <begin position="1279"/>
        <end position="1320"/>
    </location>
</feature>
<keyword evidence="6" id="KW-1185">Reference proteome</keyword>
<dbReference type="InterPro" id="IPR015943">
    <property type="entry name" value="WD40/YVTN_repeat-like_dom_sf"/>
</dbReference>
<dbReference type="InterPro" id="IPR019775">
    <property type="entry name" value="WD40_repeat_CS"/>
</dbReference>
<organism evidence="5">
    <name type="scientific">Candidatus Moduliflexus flocculans</name>
    <dbReference type="NCBI Taxonomy" id="1499966"/>
    <lineage>
        <taxon>Bacteria</taxon>
        <taxon>Candidatus Moduliflexota</taxon>
        <taxon>Candidatus Moduliflexia</taxon>
        <taxon>Candidatus Moduliflexales</taxon>
        <taxon>Candidatus Moduliflexaceae</taxon>
    </lineage>
</organism>
<dbReference type="SMART" id="SM00320">
    <property type="entry name" value="WD40"/>
    <property type="match status" value="14"/>
</dbReference>
<reference evidence="5" key="1">
    <citation type="journal article" date="2015" name="PeerJ">
        <title>First genomic representation of candidate bacterial phylum KSB3 points to enhanced environmental sensing as a trigger of wastewater bulking.</title>
        <authorList>
            <person name="Sekiguchi Y."/>
            <person name="Ohashi A."/>
            <person name="Parks D.H."/>
            <person name="Yamauchi T."/>
            <person name="Tyson G.W."/>
            <person name="Hugenholtz P."/>
        </authorList>
    </citation>
    <scope>NUCLEOTIDE SEQUENCE [LARGE SCALE GENOMIC DNA]</scope>
</reference>
<evidence type="ECO:0000256" key="1">
    <source>
        <dbReference type="ARBA" id="ARBA00022574"/>
    </source>
</evidence>
<dbReference type="STRING" id="1499966.U14_04750"/>
<evidence type="ECO:0000313" key="6">
    <source>
        <dbReference type="Proteomes" id="UP000030700"/>
    </source>
</evidence>
<feature type="repeat" description="WD" evidence="3">
    <location>
        <begin position="773"/>
        <end position="814"/>
    </location>
</feature>
<dbReference type="PROSITE" id="PS00678">
    <property type="entry name" value="WD_REPEATS_1"/>
    <property type="match status" value="8"/>
</dbReference>
<feature type="repeat" description="WD" evidence="3">
    <location>
        <begin position="983"/>
        <end position="1026"/>
    </location>
</feature>
<keyword evidence="1 3" id="KW-0853">WD repeat</keyword>
<feature type="repeat" description="WD" evidence="3">
    <location>
        <begin position="1153"/>
        <end position="1194"/>
    </location>
</feature>
<dbReference type="EMBL" id="DF820459">
    <property type="protein sequence ID" value="GAK53485.1"/>
    <property type="molecule type" value="Genomic_DNA"/>
</dbReference>
<feature type="repeat" description="WD" evidence="3">
    <location>
        <begin position="941"/>
        <end position="982"/>
    </location>
</feature>
<dbReference type="Proteomes" id="UP000030700">
    <property type="component" value="Unassembled WGS sequence"/>
</dbReference>
<dbReference type="GO" id="GO:0030621">
    <property type="term" value="F:U4 snRNA binding"/>
    <property type="evidence" value="ECO:0007669"/>
    <property type="project" value="TreeGrafter"/>
</dbReference>
<feature type="repeat" description="WD" evidence="3">
    <location>
        <begin position="1111"/>
        <end position="1152"/>
    </location>
</feature>
<keyword evidence="2" id="KW-0677">Repeat</keyword>
<dbReference type="Pfam" id="PF20703">
    <property type="entry name" value="nSTAND1"/>
    <property type="match status" value="1"/>
</dbReference>
<dbReference type="GO" id="GO:0017070">
    <property type="term" value="F:U6 snRNA binding"/>
    <property type="evidence" value="ECO:0007669"/>
    <property type="project" value="TreeGrafter"/>
</dbReference>
<dbReference type="CDD" id="cd00200">
    <property type="entry name" value="WD40"/>
    <property type="match status" value="2"/>
</dbReference>
<feature type="domain" description="Novel STAND NTPase 1" evidence="4">
    <location>
        <begin position="226"/>
        <end position="631"/>
    </location>
</feature>
<dbReference type="Gene3D" id="3.40.50.300">
    <property type="entry name" value="P-loop containing nucleotide triphosphate hydrolases"/>
    <property type="match status" value="1"/>
</dbReference>
<sequence length="1404" mass="156212">MLHFAYPNINERERRFLGCGRYIALSADDVPVEHDYEPAAPKVITLTTKVYTAASLLSPESSASTCKIYERKDRPDEKYFGNSQNLAYLLALISRSRAWRFSGILGDVWCTGSIDLGADKQPFLEAVQASGFELKLQAFLEDEQPDRLFIAPEPNLQAVDDGLLRHPALRVVSLPEFQQLSPADFADHKTILKVFPTELNVLCNELFAPFSDLRETPVPPAVARNPYRGLFAFREQDAEFFFGRTTFIAQLLQTMQRNALVSIIGASGSGKSSLLFAGLLPRFREQQRLIIAARPGNDPFRAIAAAIVPLLCHEKSDVKRLLELNAMSGRLKQGELSLIDLFEATQRITPEQPLLVVLDQLEELYTLCRDDALRRRFLEALIELETGFSTARIRGNLLLALRADFLGKAVSFAPLAAHFQCSSLILAPMSAHELREVIEAPAAKCGVEIEDGLTDRILQTTSDEPGSLPLLQFALTQLWEHRQGQTLTHAAYNAIGGVEHALAAYAEQVYHALTPDEQGRAQHIFTQLVRPGEGTEDTRRLASSPEISEENWAVAVKLADARLVVTSQKALAVSSEVTSSSPDSTLELVHEALISGWTRLREWLETDREFRMWQERLRVALRQWKTHEGDQSALLRGLPLAEAELWMMKRLHQFGAEELRFITASLRAHNKLRWQRRIGRFAFAGLIGLALFIFVLLRNDVALQHRIADINKMNALLQSSRVRFLSHDELASLLAGLKAGVMANQLTPPSLLRLQIVLNLREIVDTIRERHRLEGHSLAIECLAISPDGRFAVSGSHDRLVNVWHLPDGHLQYTLRGHTSGVRAAAISPDSRIIATGGADRMIRLWNFADGTLLKTLFGHIGEVRSLDFSPDGKMLLSAGSDGTILIWDVERGANTHLLTGHVSTVTVARYSKDSTKILSASEDATVRLWDAVSGQEIAVLRGHAGPVWDMALHPDGKTIATCGEDRVIKLWNLQTLTEIMTLRGHTDAVRSVAFSPDGALLASGSDEFDCTIRLWDVAKGKELEEWKGHYNSVGQLCFTPDGTMLLSGSDDHAIKLWQRHTSCEAYALLSQHLFVKSIAFHPQRPLLAAGNADGTITLWDINDHRELHTLKGHRSVVRSITFSPDGKLLASASHDMSIKLWNLDTLTEVFTLTGHRQIIRSVNFSPDGTLLASGSEDRTINIWNAATGELLHTLYGHRDRVTAVEFSPNGKWLASASEDTSIRLWDTLQWQEVRRFSGHQVAVRALAFSPDSRILASGSGDNTIKLWEVQTGKELRTLKGHARTLTSLTFVQKGRILVSGSQDHTIKIWDVEHGEELATLRGHTGQINSVASSPTLLLLASASDDQTIQLWDIDLNRLLKRSCEWLHDYLSTNSNMQDADRRMCQEILAAPQKAAETFGVPQQ</sequence>
<dbReference type="InterPro" id="IPR001680">
    <property type="entry name" value="WD40_rpt"/>
</dbReference>
<name>A0A0S6W137_9BACT</name>
<dbReference type="InterPro" id="IPR049052">
    <property type="entry name" value="nSTAND1"/>
</dbReference>
<evidence type="ECO:0000256" key="2">
    <source>
        <dbReference type="ARBA" id="ARBA00022737"/>
    </source>
</evidence>
<dbReference type="PROSITE" id="PS50294">
    <property type="entry name" value="WD_REPEATS_REGION"/>
    <property type="match status" value="14"/>
</dbReference>
<dbReference type="PANTHER" id="PTHR19846">
    <property type="entry name" value="WD40 REPEAT PROTEIN"/>
    <property type="match status" value="1"/>
</dbReference>
<evidence type="ECO:0000259" key="4">
    <source>
        <dbReference type="Pfam" id="PF20703"/>
    </source>
</evidence>
<feature type="repeat" description="WD" evidence="3">
    <location>
        <begin position="1027"/>
        <end position="1059"/>
    </location>
</feature>
<evidence type="ECO:0000256" key="3">
    <source>
        <dbReference type="PROSITE-ProRule" id="PRU00221"/>
    </source>
</evidence>
<dbReference type="PANTHER" id="PTHR19846:SF0">
    <property type="entry name" value="PRE-MRNA PROCESSING FACTOR 4"/>
    <property type="match status" value="1"/>
</dbReference>
<dbReference type="SUPFAM" id="SSF52540">
    <property type="entry name" value="P-loop containing nucleoside triphosphate hydrolases"/>
    <property type="match status" value="1"/>
</dbReference>
<feature type="repeat" description="WD" evidence="3">
    <location>
        <begin position="815"/>
        <end position="856"/>
    </location>
</feature>